<accession>A0AAQ4F7Y7</accession>
<comment type="caution">
    <text evidence="1">The sequence shown here is derived from an EMBL/GenBank/DDBJ whole genome shotgun (WGS) entry which is preliminary data.</text>
</comment>
<name>A0AAQ4F7Y7_AMBAM</name>
<keyword evidence="2" id="KW-1185">Reference proteome</keyword>
<protein>
    <submittedName>
        <fullName evidence="1">Uncharacterized protein</fullName>
    </submittedName>
</protein>
<gene>
    <name evidence="1" type="ORF">V5799_015676</name>
</gene>
<dbReference type="EMBL" id="JARKHS020006036">
    <property type="protein sequence ID" value="KAK8782983.1"/>
    <property type="molecule type" value="Genomic_DNA"/>
</dbReference>
<evidence type="ECO:0000313" key="1">
    <source>
        <dbReference type="EMBL" id="KAK8782983.1"/>
    </source>
</evidence>
<evidence type="ECO:0000313" key="2">
    <source>
        <dbReference type="Proteomes" id="UP001321473"/>
    </source>
</evidence>
<dbReference type="Proteomes" id="UP001321473">
    <property type="component" value="Unassembled WGS sequence"/>
</dbReference>
<proteinExistence type="predicted"/>
<reference evidence="1 2" key="1">
    <citation type="journal article" date="2023" name="Arcadia Sci">
        <title>De novo assembly of a long-read Amblyomma americanum tick genome.</title>
        <authorList>
            <person name="Chou S."/>
            <person name="Poskanzer K.E."/>
            <person name="Rollins M."/>
            <person name="Thuy-Boun P.S."/>
        </authorList>
    </citation>
    <scope>NUCLEOTIDE SEQUENCE [LARGE SCALE GENOMIC DNA]</scope>
    <source>
        <strain evidence="1">F_SG_1</strain>
        <tissue evidence="1">Salivary glands</tissue>
    </source>
</reference>
<organism evidence="1 2">
    <name type="scientific">Amblyomma americanum</name>
    <name type="common">Lone star tick</name>
    <dbReference type="NCBI Taxonomy" id="6943"/>
    <lineage>
        <taxon>Eukaryota</taxon>
        <taxon>Metazoa</taxon>
        <taxon>Ecdysozoa</taxon>
        <taxon>Arthropoda</taxon>
        <taxon>Chelicerata</taxon>
        <taxon>Arachnida</taxon>
        <taxon>Acari</taxon>
        <taxon>Parasitiformes</taxon>
        <taxon>Ixodida</taxon>
        <taxon>Ixodoidea</taxon>
        <taxon>Ixodidae</taxon>
        <taxon>Amblyomminae</taxon>
        <taxon>Amblyomma</taxon>
    </lineage>
</organism>
<sequence>MRKNTAPGPDRINTKMLFNMDDISLRKLVKYFNTQCWNKGQISDSWKLDLAGFIHKPKKPCDIDHLRPISLTSCLGKLFERVVNARLKRLLKN</sequence>
<dbReference type="AlphaFoldDB" id="A0AAQ4F7Y7"/>
<dbReference type="PANTHER" id="PTHR19446">
    <property type="entry name" value="REVERSE TRANSCRIPTASES"/>
    <property type="match status" value="1"/>
</dbReference>